<protein>
    <submittedName>
        <fullName evidence="1">SMI1/KNR4 family protein</fullName>
    </submittedName>
</protein>
<organism evidence="1 2">
    <name type="scientific">Lacticaseibacillus jixianensis</name>
    <dbReference type="NCBI Taxonomy" id="2486012"/>
    <lineage>
        <taxon>Bacteria</taxon>
        <taxon>Bacillati</taxon>
        <taxon>Bacillota</taxon>
        <taxon>Bacilli</taxon>
        <taxon>Lactobacillales</taxon>
        <taxon>Lactobacillaceae</taxon>
        <taxon>Lacticaseibacillus</taxon>
    </lineage>
</organism>
<proteinExistence type="predicted"/>
<accession>A0ABW4BA32</accession>
<dbReference type="RefSeq" id="WP_125585160.1">
    <property type="nucleotide sequence ID" value="NZ_JBHTMO010000015.1"/>
</dbReference>
<dbReference type="Proteomes" id="UP001597249">
    <property type="component" value="Unassembled WGS sequence"/>
</dbReference>
<dbReference type="SUPFAM" id="SSF160631">
    <property type="entry name" value="SMI1/KNR4-like"/>
    <property type="match status" value="1"/>
</dbReference>
<evidence type="ECO:0000313" key="2">
    <source>
        <dbReference type="Proteomes" id="UP001597249"/>
    </source>
</evidence>
<comment type="caution">
    <text evidence="1">The sequence shown here is derived from an EMBL/GenBank/DDBJ whole genome shotgun (WGS) entry which is preliminary data.</text>
</comment>
<sequence length="214" mass="23373">MSAISMLAWPEEVTPITGLPTIPAAAPVPAAYFALVEKGQWPRQFFCPTKEPTSESLTGVSIHALAAVGPKMVSPLPAHLLPFAKTGAQYWCFDLNTPGPAIRYVDWEVDQWLTVAPDWPGFLAQLTWQPPLLPPAPSPQEFAHAALVCDAAALPGLLDFARTALSAETYGQWLVHWVKQPGLEALTRTEIAFARQYRWAEFSAPLKAQLSTLS</sequence>
<name>A0ABW4BA32_9LACO</name>
<reference evidence="2" key="1">
    <citation type="journal article" date="2019" name="Int. J. Syst. Evol. Microbiol.">
        <title>The Global Catalogue of Microorganisms (GCM) 10K type strain sequencing project: providing services to taxonomists for standard genome sequencing and annotation.</title>
        <authorList>
            <consortium name="The Broad Institute Genomics Platform"/>
            <consortium name="The Broad Institute Genome Sequencing Center for Infectious Disease"/>
            <person name="Wu L."/>
            <person name="Ma J."/>
        </authorList>
    </citation>
    <scope>NUCLEOTIDE SEQUENCE [LARGE SCALE GENOMIC DNA]</scope>
    <source>
        <strain evidence="2">CCM 8911</strain>
    </source>
</reference>
<gene>
    <name evidence="1" type="ORF">ACFQ3L_05550</name>
</gene>
<dbReference type="InterPro" id="IPR037883">
    <property type="entry name" value="Knr4/Smi1-like_sf"/>
</dbReference>
<dbReference type="EMBL" id="JBHTMO010000015">
    <property type="protein sequence ID" value="MFD1393057.1"/>
    <property type="molecule type" value="Genomic_DNA"/>
</dbReference>
<evidence type="ECO:0000313" key="1">
    <source>
        <dbReference type="EMBL" id="MFD1393057.1"/>
    </source>
</evidence>
<keyword evidence="2" id="KW-1185">Reference proteome</keyword>